<accession>A0ACC0BFY4</accession>
<reference evidence="2" key="1">
    <citation type="journal article" date="2023" name="Nat. Plants">
        <title>Single-cell RNA sequencing provides a high-resolution roadmap for understanding the multicellular compartmentation of specialized metabolism.</title>
        <authorList>
            <person name="Sun S."/>
            <person name="Shen X."/>
            <person name="Li Y."/>
            <person name="Li Y."/>
            <person name="Wang S."/>
            <person name="Li R."/>
            <person name="Zhang H."/>
            <person name="Shen G."/>
            <person name="Guo B."/>
            <person name="Wei J."/>
            <person name="Xu J."/>
            <person name="St-Pierre B."/>
            <person name="Chen S."/>
            <person name="Sun C."/>
        </authorList>
    </citation>
    <scope>NUCLEOTIDE SEQUENCE [LARGE SCALE GENOMIC DNA]</scope>
</reference>
<keyword evidence="2" id="KW-1185">Reference proteome</keyword>
<organism evidence="1 2">
    <name type="scientific">Catharanthus roseus</name>
    <name type="common">Madagascar periwinkle</name>
    <name type="synonym">Vinca rosea</name>
    <dbReference type="NCBI Taxonomy" id="4058"/>
    <lineage>
        <taxon>Eukaryota</taxon>
        <taxon>Viridiplantae</taxon>
        <taxon>Streptophyta</taxon>
        <taxon>Embryophyta</taxon>
        <taxon>Tracheophyta</taxon>
        <taxon>Spermatophyta</taxon>
        <taxon>Magnoliopsida</taxon>
        <taxon>eudicotyledons</taxon>
        <taxon>Gunneridae</taxon>
        <taxon>Pentapetalae</taxon>
        <taxon>asterids</taxon>
        <taxon>lamiids</taxon>
        <taxon>Gentianales</taxon>
        <taxon>Apocynaceae</taxon>
        <taxon>Rauvolfioideae</taxon>
        <taxon>Vinceae</taxon>
        <taxon>Catharanthinae</taxon>
        <taxon>Catharanthus</taxon>
    </lineage>
</organism>
<evidence type="ECO:0000313" key="1">
    <source>
        <dbReference type="EMBL" id="KAI5671581.1"/>
    </source>
</evidence>
<comment type="caution">
    <text evidence="1">The sequence shown here is derived from an EMBL/GenBank/DDBJ whole genome shotgun (WGS) entry which is preliminary data.</text>
</comment>
<protein>
    <submittedName>
        <fullName evidence="1">Uncharacterized protein</fullName>
    </submittedName>
</protein>
<dbReference type="EMBL" id="CM044703">
    <property type="protein sequence ID" value="KAI5671581.1"/>
    <property type="molecule type" value="Genomic_DNA"/>
</dbReference>
<sequence length="110" mass="12109">MALHHLFHTLKSVLGILLVDVELMLDLLLPNLEVLQPANHNSPKITGSPLAEFGGAPTSQSQQSENRSPRYPQPPMPLVLTLPWPTHRPLVEPLSATSFHFQSTSNGFVL</sequence>
<evidence type="ECO:0000313" key="2">
    <source>
        <dbReference type="Proteomes" id="UP001060085"/>
    </source>
</evidence>
<proteinExistence type="predicted"/>
<name>A0ACC0BFY4_CATRO</name>
<dbReference type="Proteomes" id="UP001060085">
    <property type="component" value="Linkage Group LG03"/>
</dbReference>
<gene>
    <name evidence="1" type="ORF">M9H77_11945</name>
</gene>